<organism evidence="15 16">
    <name type="scientific">Okibacterium fritillariae</name>
    <dbReference type="NCBI Taxonomy" id="123320"/>
    <lineage>
        <taxon>Bacteria</taxon>
        <taxon>Bacillati</taxon>
        <taxon>Actinomycetota</taxon>
        <taxon>Actinomycetes</taxon>
        <taxon>Micrococcales</taxon>
        <taxon>Microbacteriaceae</taxon>
        <taxon>Okibacterium</taxon>
    </lineage>
</organism>
<dbReference type="Gene3D" id="6.10.340.10">
    <property type="match status" value="1"/>
</dbReference>
<dbReference type="AlphaFoldDB" id="A0A1T5J0W9"/>
<keyword evidence="10 12" id="KW-0472">Membrane</keyword>
<evidence type="ECO:0000256" key="8">
    <source>
        <dbReference type="ARBA" id="ARBA00022989"/>
    </source>
</evidence>
<dbReference type="InterPro" id="IPR036890">
    <property type="entry name" value="HATPase_C_sf"/>
</dbReference>
<dbReference type="SUPFAM" id="SSF47384">
    <property type="entry name" value="Homodimeric domain of signal transducing histidine kinase"/>
    <property type="match status" value="1"/>
</dbReference>
<comment type="catalytic activity">
    <reaction evidence="1">
        <text>ATP + protein L-histidine = ADP + protein N-phospho-L-histidine.</text>
        <dbReference type="EC" id="2.7.13.3"/>
    </reaction>
</comment>
<evidence type="ECO:0000256" key="12">
    <source>
        <dbReference type="SAM" id="Phobius"/>
    </source>
</evidence>
<dbReference type="InterPro" id="IPR005467">
    <property type="entry name" value="His_kinase_dom"/>
</dbReference>
<dbReference type="InterPro" id="IPR036097">
    <property type="entry name" value="HisK_dim/P_sf"/>
</dbReference>
<dbReference type="PROSITE" id="PS50109">
    <property type="entry name" value="HIS_KIN"/>
    <property type="match status" value="1"/>
</dbReference>
<evidence type="ECO:0000256" key="2">
    <source>
        <dbReference type="ARBA" id="ARBA00004236"/>
    </source>
</evidence>
<dbReference type="CDD" id="cd06225">
    <property type="entry name" value="HAMP"/>
    <property type="match status" value="1"/>
</dbReference>
<dbReference type="Proteomes" id="UP000190857">
    <property type="component" value="Unassembled WGS sequence"/>
</dbReference>
<keyword evidence="5" id="KW-0808">Transferase</keyword>
<dbReference type="PANTHER" id="PTHR45436">
    <property type="entry name" value="SENSOR HISTIDINE KINASE YKOH"/>
    <property type="match status" value="1"/>
</dbReference>
<feature type="region of interest" description="Disordered" evidence="11">
    <location>
        <begin position="1"/>
        <end position="80"/>
    </location>
</feature>
<evidence type="ECO:0000259" key="13">
    <source>
        <dbReference type="PROSITE" id="PS50109"/>
    </source>
</evidence>
<keyword evidence="16" id="KW-1185">Reference proteome</keyword>
<evidence type="ECO:0000256" key="11">
    <source>
        <dbReference type="SAM" id="MobiDB-lite"/>
    </source>
</evidence>
<protein>
    <recommendedName>
        <fullName evidence="3">histidine kinase</fullName>
        <ecNumber evidence="3">2.7.13.3</ecNumber>
    </recommendedName>
</protein>
<sequence length="528" mass="55537">MSEPESSGAPAPGRMPGQAPGGEPVHTPGRTPRQARGGNTFVYGLRGEKPGRVPNARHSSGDGATSPGVTTPGSTRKRRLRSVRARITVIASVVVAVTVSAGAVGFAVVLQSTLLDQATVAAEAQLDRFESLIDVSGPSALDDADGFAQLVGDDGRVLAASDDADEVPALADSEFEGGREATLPEDDDPVFIVSSEVDDGVLVVGVDDEARREAISTTALLLLAALPLLVALVAVTCWVVVGRALRPVDRIRRETEGVSAADLSRRVGVPGTGDEIDALAVTMNRMLERLDNAQSRQRRFVSDASHELRSPIASMRQSSEVMLRYPGRVPVEEFARTTSEESQRMADLVEGLLLLARADEHGLALSTQPTDLDDLVLAEASRLRALVAATSADADADEVVSSSIVIDARGVSAAQAPADARLIARVLRNLGDNALRHARSRVWLSSTVHGAVAVVSVANDGANISDADKSRVWDRFERLDDARSRDQGGSGLGLPIVAEIVSAHGGSAQIVDVEGGGVRFDIRLPLQR</sequence>
<evidence type="ECO:0000256" key="7">
    <source>
        <dbReference type="ARBA" id="ARBA00022777"/>
    </source>
</evidence>
<dbReference type="SMART" id="SM00387">
    <property type="entry name" value="HATPase_c"/>
    <property type="match status" value="1"/>
</dbReference>
<evidence type="ECO:0000256" key="4">
    <source>
        <dbReference type="ARBA" id="ARBA00022553"/>
    </source>
</evidence>
<reference evidence="15 16" key="1">
    <citation type="submission" date="2017-02" db="EMBL/GenBank/DDBJ databases">
        <authorList>
            <person name="Peterson S.W."/>
        </authorList>
    </citation>
    <scope>NUCLEOTIDE SEQUENCE [LARGE SCALE GENOMIC DNA]</scope>
    <source>
        <strain evidence="15 16">VKM Ac-2059</strain>
    </source>
</reference>
<feature type="transmembrane region" description="Helical" evidence="12">
    <location>
        <begin position="219"/>
        <end position="241"/>
    </location>
</feature>
<feature type="transmembrane region" description="Helical" evidence="12">
    <location>
        <begin position="87"/>
        <end position="110"/>
    </location>
</feature>
<evidence type="ECO:0000256" key="9">
    <source>
        <dbReference type="ARBA" id="ARBA00023012"/>
    </source>
</evidence>
<dbReference type="SUPFAM" id="SSF55874">
    <property type="entry name" value="ATPase domain of HSP90 chaperone/DNA topoisomerase II/histidine kinase"/>
    <property type="match status" value="1"/>
</dbReference>
<keyword evidence="4" id="KW-0597">Phosphoprotein</keyword>
<dbReference type="PRINTS" id="PR00344">
    <property type="entry name" value="BCTRLSENSOR"/>
</dbReference>
<dbReference type="InterPro" id="IPR050428">
    <property type="entry name" value="TCS_sensor_his_kinase"/>
</dbReference>
<evidence type="ECO:0000313" key="15">
    <source>
        <dbReference type="EMBL" id="SKC44843.1"/>
    </source>
</evidence>
<dbReference type="Gene3D" id="3.30.565.10">
    <property type="entry name" value="Histidine kinase-like ATPase, C-terminal domain"/>
    <property type="match status" value="1"/>
</dbReference>
<dbReference type="Pfam" id="PF00512">
    <property type="entry name" value="HisKA"/>
    <property type="match status" value="1"/>
</dbReference>
<dbReference type="InterPro" id="IPR003661">
    <property type="entry name" value="HisK_dim/P_dom"/>
</dbReference>
<dbReference type="InterPro" id="IPR003660">
    <property type="entry name" value="HAMP_dom"/>
</dbReference>
<dbReference type="InterPro" id="IPR003594">
    <property type="entry name" value="HATPase_dom"/>
</dbReference>
<gene>
    <name evidence="15" type="ORF">SAMN06309945_1085</name>
</gene>
<dbReference type="GO" id="GO:0000155">
    <property type="term" value="F:phosphorelay sensor kinase activity"/>
    <property type="evidence" value="ECO:0007669"/>
    <property type="project" value="InterPro"/>
</dbReference>
<dbReference type="GO" id="GO:0005886">
    <property type="term" value="C:plasma membrane"/>
    <property type="evidence" value="ECO:0007669"/>
    <property type="project" value="UniProtKB-SubCell"/>
</dbReference>
<feature type="domain" description="Histidine kinase" evidence="13">
    <location>
        <begin position="303"/>
        <end position="528"/>
    </location>
</feature>
<dbReference type="Pfam" id="PF02518">
    <property type="entry name" value="HATPase_c"/>
    <property type="match status" value="1"/>
</dbReference>
<keyword evidence="6 12" id="KW-0812">Transmembrane</keyword>
<name>A0A1T5J0W9_9MICO</name>
<evidence type="ECO:0000256" key="1">
    <source>
        <dbReference type="ARBA" id="ARBA00000085"/>
    </source>
</evidence>
<dbReference type="Pfam" id="PF00672">
    <property type="entry name" value="HAMP"/>
    <property type="match status" value="1"/>
</dbReference>
<evidence type="ECO:0000256" key="6">
    <source>
        <dbReference type="ARBA" id="ARBA00022692"/>
    </source>
</evidence>
<comment type="subcellular location">
    <subcellularLocation>
        <location evidence="2">Cell membrane</location>
    </subcellularLocation>
</comment>
<evidence type="ECO:0000313" key="16">
    <source>
        <dbReference type="Proteomes" id="UP000190857"/>
    </source>
</evidence>
<evidence type="ECO:0000259" key="14">
    <source>
        <dbReference type="PROSITE" id="PS50885"/>
    </source>
</evidence>
<dbReference type="SMART" id="SM00388">
    <property type="entry name" value="HisKA"/>
    <property type="match status" value="1"/>
</dbReference>
<keyword evidence="9" id="KW-0902">Two-component regulatory system</keyword>
<feature type="domain" description="HAMP" evidence="14">
    <location>
        <begin position="242"/>
        <end position="295"/>
    </location>
</feature>
<dbReference type="InterPro" id="IPR004358">
    <property type="entry name" value="Sig_transdc_His_kin-like_C"/>
</dbReference>
<keyword evidence="8 12" id="KW-1133">Transmembrane helix</keyword>
<dbReference type="CDD" id="cd00082">
    <property type="entry name" value="HisKA"/>
    <property type="match status" value="1"/>
</dbReference>
<dbReference type="SUPFAM" id="SSF158472">
    <property type="entry name" value="HAMP domain-like"/>
    <property type="match status" value="1"/>
</dbReference>
<evidence type="ECO:0000256" key="10">
    <source>
        <dbReference type="ARBA" id="ARBA00023136"/>
    </source>
</evidence>
<dbReference type="PROSITE" id="PS50885">
    <property type="entry name" value="HAMP"/>
    <property type="match status" value="1"/>
</dbReference>
<evidence type="ECO:0000256" key="3">
    <source>
        <dbReference type="ARBA" id="ARBA00012438"/>
    </source>
</evidence>
<dbReference type="PANTHER" id="PTHR45436:SF5">
    <property type="entry name" value="SENSOR HISTIDINE KINASE TRCS"/>
    <property type="match status" value="1"/>
</dbReference>
<accession>A0A1T5J0W9</accession>
<dbReference type="EMBL" id="FUZP01000001">
    <property type="protein sequence ID" value="SKC44843.1"/>
    <property type="molecule type" value="Genomic_DNA"/>
</dbReference>
<dbReference type="EC" id="2.7.13.3" evidence="3"/>
<keyword evidence="7 15" id="KW-0418">Kinase</keyword>
<dbReference type="STRING" id="123320.SAMN06309945_1085"/>
<dbReference type="SMART" id="SM00304">
    <property type="entry name" value="HAMP"/>
    <property type="match status" value="1"/>
</dbReference>
<evidence type="ECO:0000256" key="5">
    <source>
        <dbReference type="ARBA" id="ARBA00022679"/>
    </source>
</evidence>
<proteinExistence type="predicted"/>
<dbReference type="Gene3D" id="1.10.287.130">
    <property type="match status" value="1"/>
</dbReference>